<feature type="compositionally biased region" description="Basic and acidic residues" evidence="1">
    <location>
        <begin position="151"/>
        <end position="160"/>
    </location>
</feature>
<organism evidence="2 3">
    <name type="scientific">Mycena pura</name>
    <dbReference type="NCBI Taxonomy" id="153505"/>
    <lineage>
        <taxon>Eukaryota</taxon>
        <taxon>Fungi</taxon>
        <taxon>Dikarya</taxon>
        <taxon>Basidiomycota</taxon>
        <taxon>Agaricomycotina</taxon>
        <taxon>Agaricomycetes</taxon>
        <taxon>Agaricomycetidae</taxon>
        <taxon>Agaricales</taxon>
        <taxon>Marasmiineae</taxon>
        <taxon>Mycenaceae</taxon>
        <taxon>Mycena</taxon>
    </lineage>
</organism>
<protein>
    <submittedName>
        <fullName evidence="2">Uncharacterized protein</fullName>
    </submittedName>
</protein>
<feature type="region of interest" description="Disordered" evidence="1">
    <location>
        <begin position="150"/>
        <end position="276"/>
    </location>
</feature>
<sequence>MEVAAVRMRTSALRNASARAADLCWLWSLALDFGIPVGPAGWRKPGLVFSRDGRDRRRRGRRASGASTARWEGRPAVREPRESRAASGRQPLAPAPPLSLASRGLRAEAGGPPSVLKGPGSLRHPPPLSLASRELQEGGGWRWVPRASASLERRRGEQQARIDPQATRPSPIPASRGAPVGAQAVAGAAPRSGCGRPESRGAGWGRSQRAPVSAQRPHRPMRARRAGRGGPQRPPGPRRAHRESRAAHQGPRLGSGCRGQTSLGGGRSGARQPRLACPRLTLARRVMGRRAAGQLIPYGAGSSGLDFIYRQTRISLERSGVA</sequence>
<gene>
    <name evidence="2" type="ORF">GGX14DRAFT_398108</name>
</gene>
<feature type="compositionally biased region" description="Basic residues" evidence="1">
    <location>
        <begin position="216"/>
        <end position="227"/>
    </location>
</feature>
<name>A0AAD6YE05_9AGAR</name>
<feature type="compositionally biased region" description="Basic and acidic residues" evidence="1">
    <location>
        <begin position="71"/>
        <end position="84"/>
    </location>
</feature>
<dbReference type="Proteomes" id="UP001219525">
    <property type="component" value="Unassembled WGS sequence"/>
</dbReference>
<proteinExistence type="predicted"/>
<evidence type="ECO:0000313" key="3">
    <source>
        <dbReference type="Proteomes" id="UP001219525"/>
    </source>
</evidence>
<dbReference type="EMBL" id="JARJCW010000046">
    <property type="protein sequence ID" value="KAJ7204762.1"/>
    <property type="molecule type" value="Genomic_DNA"/>
</dbReference>
<dbReference type="AlphaFoldDB" id="A0AAD6YE05"/>
<reference evidence="2" key="1">
    <citation type="submission" date="2023-03" db="EMBL/GenBank/DDBJ databases">
        <title>Massive genome expansion in bonnet fungi (Mycena s.s.) driven by repeated elements and novel gene families across ecological guilds.</title>
        <authorList>
            <consortium name="Lawrence Berkeley National Laboratory"/>
            <person name="Harder C.B."/>
            <person name="Miyauchi S."/>
            <person name="Viragh M."/>
            <person name="Kuo A."/>
            <person name="Thoen E."/>
            <person name="Andreopoulos B."/>
            <person name="Lu D."/>
            <person name="Skrede I."/>
            <person name="Drula E."/>
            <person name="Henrissat B."/>
            <person name="Morin E."/>
            <person name="Kohler A."/>
            <person name="Barry K."/>
            <person name="LaButti K."/>
            <person name="Morin E."/>
            <person name="Salamov A."/>
            <person name="Lipzen A."/>
            <person name="Mereny Z."/>
            <person name="Hegedus B."/>
            <person name="Baldrian P."/>
            <person name="Stursova M."/>
            <person name="Weitz H."/>
            <person name="Taylor A."/>
            <person name="Grigoriev I.V."/>
            <person name="Nagy L.G."/>
            <person name="Martin F."/>
            <person name="Kauserud H."/>
        </authorList>
    </citation>
    <scope>NUCLEOTIDE SEQUENCE</scope>
    <source>
        <strain evidence="2">9144</strain>
    </source>
</reference>
<feature type="compositionally biased region" description="Low complexity" evidence="1">
    <location>
        <begin position="177"/>
        <end position="190"/>
    </location>
</feature>
<accession>A0AAD6YE05</accession>
<keyword evidence="3" id="KW-1185">Reference proteome</keyword>
<evidence type="ECO:0000256" key="1">
    <source>
        <dbReference type="SAM" id="MobiDB-lite"/>
    </source>
</evidence>
<feature type="region of interest" description="Disordered" evidence="1">
    <location>
        <begin position="53"/>
        <end position="137"/>
    </location>
</feature>
<evidence type="ECO:0000313" key="2">
    <source>
        <dbReference type="EMBL" id="KAJ7204762.1"/>
    </source>
</evidence>
<comment type="caution">
    <text evidence="2">The sequence shown here is derived from an EMBL/GenBank/DDBJ whole genome shotgun (WGS) entry which is preliminary data.</text>
</comment>